<protein>
    <submittedName>
        <fullName evidence="2">Uncharacterized protein</fullName>
    </submittedName>
</protein>
<evidence type="ECO:0000313" key="3">
    <source>
        <dbReference type="Proteomes" id="UP001188597"/>
    </source>
</evidence>
<dbReference type="EMBL" id="JAVXUP010000002">
    <property type="protein sequence ID" value="KAK3043733.1"/>
    <property type="molecule type" value="Genomic_DNA"/>
</dbReference>
<comment type="caution">
    <text evidence="2">The sequence shown here is derived from an EMBL/GenBank/DDBJ whole genome shotgun (WGS) entry which is preliminary data.</text>
</comment>
<accession>A0AA88XJI6</accession>
<organism evidence="2 3">
    <name type="scientific">Escallonia herrerae</name>
    <dbReference type="NCBI Taxonomy" id="1293975"/>
    <lineage>
        <taxon>Eukaryota</taxon>
        <taxon>Viridiplantae</taxon>
        <taxon>Streptophyta</taxon>
        <taxon>Embryophyta</taxon>
        <taxon>Tracheophyta</taxon>
        <taxon>Spermatophyta</taxon>
        <taxon>Magnoliopsida</taxon>
        <taxon>eudicotyledons</taxon>
        <taxon>Gunneridae</taxon>
        <taxon>Pentapetalae</taxon>
        <taxon>asterids</taxon>
        <taxon>campanulids</taxon>
        <taxon>Escalloniales</taxon>
        <taxon>Escalloniaceae</taxon>
        <taxon>Escallonia</taxon>
    </lineage>
</organism>
<proteinExistence type="predicted"/>
<evidence type="ECO:0000256" key="1">
    <source>
        <dbReference type="SAM" id="SignalP"/>
    </source>
</evidence>
<evidence type="ECO:0000313" key="2">
    <source>
        <dbReference type="EMBL" id="KAK3043733.1"/>
    </source>
</evidence>
<keyword evidence="3" id="KW-1185">Reference proteome</keyword>
<dbReference type="Proteomes" id="UP001188597">
    <property type="component" value="Unassembled WGS sequence"/>
</dbReference>
<dbReference type="Gene3D" id="3.20.20.80">
    <property type="entry name" value="Glycosidases"/>
    <property type="match status" value="1"/>
</dbReference>
<feature type="signal peptide" evidence="1">
    <location>
        <begin position="1"/>
        <end position="23"/>
    </location>
</feature>
<feature type="chain" id="PRO_5041672041" evidence="1">
    <location>
        <begin position="24"/>
        <end position="177"/>
    </location>
</feature>
<dbReference type="AlphaFoldDB" id="A0AA88XJI6"/>
<reference evidence="2" key="1">
    <citation type="submission" date="2022-12" db="EMBL/GenBank/DDBJ databases">
        <title>Draft genome assemblies for two species of Escallonia (Escalloniales).</title>
        <authorList>
            <person name="Chanderbali A."/>
            <person name="Dervinis C."/>
            <person name="Anghel I."/>
            <person name="Soltis D."/>
            <person name="Soltis P."/>
            <person name="Zapata F."/>
        </authorList>
    </citation>
    <scope>NUCLEOTIDE SEQUENCE</scope>
    <source>
        <strain evidence="2">UCBG64.0493</strain>
        <tissue evidence="2">Leaf</tissue>
    </source>
</reference>
<name>A0AA88XJI6_9ASTE</name>
<gene>
    <name evidence="2" type="ORF">RJ639_001929</name>
</gene>
<sequence>MKNQQFFVFTVLFTRFSSSTVHSISNDDKAIVINGYRRLLISGSIHLENGFNWESCNKQGGWYNSLMNSISDLAGAGVTPSYSVALQGNKFEVTCFKNKYGRDLLKHAAEKFRRNPQEVVKWLSGGDLASGLAQRLDPFSSEADGVSPQSVTSGSNPSFMIGDFMKKVQWVETTRRA</sequence>
<keyword evidence="1" id="KW-0732">Signal</keyword>